<dbReference type="RefSeq" id="WP_270044937.1">
    <property type="nucleotide sequence ID" value="NZ_JAPDOD010000050.1"/>
</dbReference>
<accession>A0A9X3S5I8</accession>
<name>A0A9X3S5I8_9ACTN</name>
<gene>
    <name evidence="2" type="ORF">OM076_35750</name>
</gene>
<keyword evidence="1" id="KW-0472">Membrane</keyword>
<dbReference type="Proteomes" id="UP001149140">
    <property type="component" value="Unassembled WGS sequence"/>
</dbReference>
<reference evidence="2" key="1">
    <citation type="submission" date="2022-10" db="EMBL/GenBank/DDBJ databases">
        <title>The WGS of Solirubrobacter ginsenosidimutans DSM 21036.</title>
        <authorList>
            <person name="Jiang Z."/>
        </authorList>
    </citation>
    <scope>NUCLEOTIDE SEQUENCE</scope>
    <source>
        <strain evidence="2">DSM 21036</strain>
    </source>
</reference>
<keyword evidence="1" id="KW-1133">Transmembrane helix</keyword>
<evidence type="ECO:0000313" key="2">
    <source>
        <dbReference type="EMBL" id="MDA0165677.1"/>
    </source>
</evidence>
<feature type="transmembrane region" description="Helical" evidence="1">
    <location>
        <begin position="34"/>
        <end position="56"/>
    </location>
</feature>
<comment type="caution">
    <text evidence="2">The sequence shown here is derived from an EMBL/GenBank/DDBJ whole genome shotgun (WGS) entry which is preliminary data.</text>
</comment>
<proteinExistence type="predicted"/>
<dbReference type="AlphaFoldDB" id="A0A9X3S5I8"/>
<protein>
    <submittedName>
        <fullName evidence="2">Uncharacterized protein</fullName>
    </submittedName>
</protein>
<dbReference type="EMBL" id="JAPDOD010000050">
    <property type="protein sequence ID" value="MDA0165677.1"/>
    <property type="molecule type" value="Genomic_DNA"/>
</dbReference>
<organism evidence="2 3">
    <name type="scientific">Solirubrobacter ginsenosidimutans</name>
    <dbReference type="NCBI Taxonomy" id="490573"/>
    <lineage>
        <taxon>Bacteria</taxon>
        <taxon>Bacillati</taxon>
        <taxon>Actinomycetota</taxon>
        <taxon>Thermoleophilia</taxon>
        <taxon>Solirubrobacterales</taxon>
        <taxon>Solirubrobacteraceae</taxon>
        <taxon>Solirubrobacter</taxon>
    </lineage>
</organism>
<evidence type="ECO:0000313" key="3">
    <source>
        <dbReference type="Proteomes" id="UP001149140"/>
    </source>
</evidence>
<sequence length="70" mass="7020">MLSGIPARHSGSRFAIRGAALPMLHRNGHAQHTAAIAFASCGAGFAIGTAAGALMARTRHPASGAPRSSN</sequence>
<keyword evidence="1" id="KW-0812">Transmembrane</keyword>
<keyword evidence="3" id="KW-1185">Reference proteome</keyword>
<evidence type="ECO:0000256" key="1">
    <source>
        <dbReference type="SAM" id="Phobius"/>
    </source>
</evidence>